<comment type="caution">
    <text evidence="2">The sequence shown here is derived from an EMBL/GenBank/DDBJ whole genome shotgun (WGS) entry which is preliminary data.</text>
</comment>
<protein>
    <submittedName>
        <fullName evidence="2">Uncharacterized protein</fullName>
    </submittedName>
</protein>
<reference evidence="2" key="1">
    <citation type="submission" date="2020-08" db="EMBL/GenBank/DDBJ databases">
        <title>Genome sequencing and assembly of the red palm weevil Rhynchophorus ferrugineus.</title>
        <authorList>
            <person name="Dias G.B."/>
            <person name="Bergman C.M."/>
            <person name="Manee M."/>
        </authorList>
    </citation>
    <scope>NUCLEOTIDE SEQUENCE</scope>
    <source>
        <strain evidence="2">AA-2017</strain>
        <tissue evidence="2">Whole larva</tissue>
    </source>
</reference>
<feature type="region of interest" description="Disordered" evidence="1">
    <location>
        <begin position="21"/>
        <end position="53"/>
    </location>
</feature>
<feature type="compositionally biased region" description="Basic and acidic residues" evidence="1">
    <location>
        <begin position="25"/>
        <end position="35"/>
    </location>
</feature>
<feature type="compositionally biased region" description="Polar residues" evidence="1">
    <location>
        <begin position="40"/>
        <end position="53"/>
    </location>
</feature>
<evidence type="ECO:0000256" key="1">
    <source>
        <dbReference type="SAM" id="MobiDB-lite"/>
    </source>
</evidence>
<gene>
    <name evidence="2" type="ORF">GWI33_010750</name>
</gene>
<keyword evidence="3" id="KW-1185">Reference proteome</keyword>
<evidence type="ECO:0000313" key="3">
    <source>
        <dbReference type="Proteomes" id="UP000625711"/>
    </source>
</evidence>
<dbReference type="Proteomes" id="UP000625711">
    <property type="component" value="Unassembled WGS sequence"/>
</dbReference>
<dbReference type="AlphaFoldDB" id="A0A834IRV9"/>
<sequence>MSTDILIRSITRIYPDTFPQNKTFPIERKTRRNSDRPLSPNKTAQLNKQHQKTFSNAFRSLRFDYDRQSSMVTRPEPIRMRVVSGQDGGVINDR</sequence>
<dbReference type="EMBL" id="JAACXV010000056">
    <property type="protein sequence ID" value="KAF7285349.1"/>
    <property type="molecule type" value="Genomic_DNA"/>
</dbReference>
<name>A0A834IRV9_RHYFE</name>
<proteinExistence type="predicted"/>
<organism evidence="2 3">
    <name type="scientific">Rhynchophorus ferrugineus</name>
    <name type="common">Red palm weevil</name>
    <name type="synonym">Curculio ferrugineus</name>
    <dbReference type="NCBI Taxonomy" id="354439"/>
    <lineage>
        <taxon>Eukaryota</taxon>
        <taxon>Metazoa</taxon>
        <taxon>Ecdysozoa</taxon>
        <taxon>Arthropoda</taxon>
        <taxon>Hexapoda</taxon>
        <taxon>Insecta</taxon>
        <taxon>Pterygota</taxon>
        <taxon>Neoptera</taxon>
        <taxon>Endopterygota</taxon>
        <taxon>Coleoptera</taxon>
        <taxon>Polyphaga</taxon>
        <taxon>Cucujiformia</taxon>
        <taxon>Curculionidae</taxon>
        <taxon>Dryophthorinae</taxon>
        <taxon>Rhynchophorus</taxon>
    </lineage>
</organism>
<accession>A0A834IRV9</accession>
<evidence type="ECO:0000313" key="2">
    <source>
        <dbReference type="EMBL" id="KAF7285349.1"/>
    </source>
</evidence>